<sequence length="331" mass="33959">MMAAALGRGTAAGTKGGGKQVGGRVLFVAVGCFLFFLVLLLSARPDATVVLGGRNQAVSLSSDSSSGGLALSGSGAVVRPRPRVGSHGDPQRSAERSSAMAATERVNDAVIGGGERNGDVERDAAPEEAERESNVAAAAATPSSDERAEPPAAAEDADRDKSLRAAVQTTPPPPHGLPADDTTTRADAAGRQQRRPPLCDTSGFRADVCELAGDVRLDANASAFVVVDGDGDGDADGAEYKVRPYPRKGDATSMGRVTEIAVRAAVGAGVQPPRCTATHAEPAVAFSIGGYTGNLFHDFTDVIVPLYGAAQRYRGDARLVVADAAPRWLAK</sequence>
<dbReference type="Proteomes" id="UP000823388">
    <property type="component" value="Chromosome 5K"/>
</dbReference>
<proteinExistence type="predicted"/>
<feature type="transmembrane region" description="Helical" evidence="2">
    <location>
        <begin position="21"/>
        <end position="41"/>
    </location>
</feature>
<protein>
    <submittedName>
        <fullName evidence="3">Uncharacterized protein</fullName>
    </submittedName>
</protein>
<evidence type="ECO:0000256" key="2">
    <source>
        <dbReference type="SAM" id="Phobius"/>
    </source>
</evidence>
<evidence type="ECO:0000313" key="3">
    <source>
        <dbReference type="EMBL" id="KAG2596060.1"/>
    </source>
</evidence>
<reference evidence="3" key="1">
    <citation type="submission" date="2020-05" db="EMBL/GenBank/DDBJ databases">
        <title>WGS assembly of Panicum virgatum.</title>
        <authorList>
            <person name="Lovell J.T."/>
            <person name="Jenkins J."/>
            <person name="Shu S."/>
            <person name="Juenger T.E."/>
            <person name="Schmutz J."/>
        </authorList>
    </citation>
    <scope>NUCLEOTIDE SEQUENCE</scope>
    <source>
        <strain evidence="3">AP13</strain>
    </source>
</reference>
<keyword evidence="2" id="KW-0472">Membrane</keyword>
<feature type="region of interest" description="Disordered" evidence="1">
    <location>
        <begin position="59"/>
        <end position="199"/>
    </location>
</feature>
<keyword evidence="2" id="KW-1133">Transmembrane helix</keyword>
<comment type="caution">
    <text evidence="3">The sequence shown here is derived from an EMBL/GenBank/DDBJ whole genome shotgun (WGS) entry which is preliminary data.</text>
</comment>
<accession>A0A8T0SCQ6</accession>
<dbReference type="PANTHER" id="PTHR20961:SF11">
    <property type="entry name" value="OS12G0238900 PROTEIN"/>
    <property type="match status" value="1"/>
</dbReference>
<dbReference type="EMBL" id="CM029045">
    <property type="protein sequence ID" value="KAG2596060.1"/>
    <property type="molecule type" value="Genomic_DNA"/>
</dbReference>
<name>A0A8T0SCQ6_PANVG</name>
<keyword evidence="2" id="KW-0812">Transmembrane</keyword>
<dbReference type="PANTHER" id="PTHR20961">
    <property type="entry name" value="GLYCOSYLTRANSFERASE"/>
    <property type="match status" value="1"/>
</dbReference>
<evidence type="ECO:0000256" key="1">
    <source>
        <dbReference type="SAM" id="MobiDB-lite"/>
    </source>
</evidence>
<keyword evidence="4" id="KW-1185">Reference proteome</keyword>
<gene>
    <name evidence="3" type="ORF">PVAP13_5KG129774</name>
</gene>
<feature type="compositionally biased region" description="Low complexity" evidence="1">
    <location>
        <begin position="134"/>
        <end position="143"/>
    </location>
</feature>
<feature type="compositionally biased region" description="Low complexity" evidence="1">
    <location>
        <begin position="59"/>
        <end position="78"/>
    </location>
</feature>
<feature type="compositionally biased region" description="Low complexity" evidence="1">
    <location>
        <begin position="179"/>
        <end position="191"/>
    </location>
</feature>
<dbReference type="AlphaFoldDB" id="A0A8T0SCQ6"/>
<evidence type="ECO:0000313" key="4">
    <source>
        <dbReference type="Proteomes" id="UP000823388"/>
    </source>
</evidence>
<dbReference type="InterPro" id="IPR007657">
    <property type="entry name" value="Glycosyltransferase_61"/>
</dbReference>
<dbReference type="GO" id="GO:0016757">
    <property type="term" value="F:glycosyltransferase activity"/>
    <property type="evidence" value="ECO:0007669"/>
    <property type="project" value="InterPro"/>
</dbReference>
<organism evidence="3 4">
    <name type="scientific">Panicum virgatum</name>
    <name type="common">Blackwell switchgrass</name>
    <dbReference type="NCBI Taxonomy" id="38727"/>
    <lineage>
        <taxon>Eukaryota</taxon>
        <taxon>Viridiplantae</taxon>
        <taxon>Streptophyta</taxon>
        <taxon>Embryophyta</taxon>
        <taxon>Tracheophyta</taxon>
        <taxon>Spermatophyta</taxon>
        <taxon>Magnoliopsida</taxon>
        <taxon>Liliopsida</taxon>
        <taxon>Poales</taxon>
        <taxon>Poaceae</taxon>
        <taxon>PACMAD clade</taxon>
        <taxon>Panicoideae</taxon>
        <taxon>Panicodae</taxon>
        <taxon>Paniceae</taxon>
        <taxon>Panicinae</taxon>
        <taxon>Panicum</taxon>
        <taxon>Panicum sect. Hiantes</taxon>
    </lineage>
</organism>
<feature type="compositionally biased region" description="Basic and acidic residues" evidence="1">
    <location>
        <begin position="116"/>
        <end position="125"/>
    </location>
</feature>